<evidence type="ECO:0008006" key="6">
    <source>
        <dbReference type="Google" id="ProtNLM"/>
    </source>
</evidence>
<keyword evidence="5" id="KW-1185">Reference proteome</keyword>
<dbReference type="PANTHER" id="PTHR31928:SF7">
    <property type="entry name" value="FACTOR 1-DELTA, PUTATIVE (DUF936)-RELATED"/>
    <property type="match status" value="1"/>
</dbReference>
<dbReference type="InterPro" id="IPR049172">
    <property type="entry name" value="DUF6857_pln"/>
</dbReference>
<evidence type="ECO:0000259" key="3">
    <source>
        <dbReference type="Pfam" id="PF21647"/>
    </source>
</evidence>
<name>A0AAV6Y852_9LAMI</name>
<dbReference type="EMBL" id="WHWC01000001">
    <property type="protein sequence ID" value="KAG8391346.1"/>
    <property type="molecule type" value="Genomic_DNA"/>
</dbReference>
<protein>
    <recommendedName>
        <fullName evidence="6">DUF936 family protein</fullName>
    </recommendedName>
</protein>
<evidence type="ECO:0000313" key="4">
    <source>
        <dbReference type="EMBL" id="KAG8391346.1"/>
    </source>
</evidence>
<comment type="caution">
    <text evidence="4">The sequence shown here is derived from an EMBL/GenBank/DDBJ whole genome shotgun (WGS) entry which is preliminary data.</text>
</comment>
<dbReference type="InterPro" id="IPR048297">
    <property type="entry name" value="DUF936_dom_pln"/>
</dbReference>
<dbReference type="Pfam" id="PF21647">
    <property type="entry name" value="DUF6857"/>
    <property type="match status" value="1"/>
</dbReference>
<dbReference type="PANTHER" id="PTHR31928">
    <property type="entry name" value="EXPRESSED PROTEIN"/>
    <property type="match status" value="1"/>
</dbReference>
<evidence type="ECO:0000259" key="2">
    <source>
        <dbReference type="Pfam" id="PF06075"/>
    </source>
</evidence>
<dbReference type="AlphaFoldDB" id="A0AAV6Y852"/>
<evidence type="ECO:0000313" key="5">
    <source>
        <dbReference type="Proteomes" id="UP000826271"/>
    </source>
</evidence>
<organism evidence="4 5">
    <name type="scientific">Buddleja alternifolia</name>
    <dbReference type="NCBI Taxonomy" id="168488"/>
    <lineage>
        <taxon>Eukaryota</taxon>
        <taxon>Viridiplantae</taxon>
        <taxon>Streptophyta</taxon>
        <taxon>Embryophyta</taxon>
        <taxon>Tracheophyta</taxon>
        <taxon>Spermatophyta</taxon>
        <taxon>Magnoliopsida</taxon>
        <taxon>eudicotyledons</taxon>
        <taxon>Gunneridae</taxon>
        <taxon>Pentapetalae</taxon>
        <taxon>asterids</taxon>
        <taxon>lamiids</taxon>
        <taxon>Lamiales</taxon>
        <taxon>Scrophulariaceae</taxon>
        <taxon>Buddlejeae</taxon>
        <taxon>Buddleja</taxon>
    </lineage>
</organism>
<dbReference type="Proteomes" id="UP000826271">
    <property type="component" value="Unassembled WGS sequence"/>
</dbReference>
<accession>A0AAV6Y852</accession>
<proteinExistence type="predicted"/>
<feature type="region of interest" description="Disordered" evidence="1">
    <location>
        <begin position="175"/>
        <end position="205"/>
    </location>
</feature>
<gene>
    <name evidence="4" type="ORF">BUALT_Bualt01G0178300</name>
</gene>
<feature type="compositionally biased region" description="Polar residues" evidence="1">
    <location>
        <begin position="403"/>
        <end position="412"/>
    </location>
</feature>
<feature type="compositionally biased region" description="Polar residues" evidence="1">
    <location>
        <begin position="419"/>
        <end position="435"/>
    </location>
</feature>
<evidence type="ECO:0000256" key="1">
    <source>
        <dbReference type="SAM" id="MobiDB-lite"/>
    </source>
</evidence>
<sequence>MASLTPGTLEKLLKNVGNQDFKVAGEHRSALLQACFSEVISIVPSFGDDPWKSRGYFLRVSDSLHSAYVSVSDEDVELILSDKIQLGQFIHVTRLDSGSPVPVLRGLKPIPKRRPCVGDPKDLISSDFLNAKKVEAKMKPKEKVKKLVGNEEGNVRRLSFGNGKSGGIESRRLSLDSARKGWDKSPNSKNGSKGAKPKLKDNYSRSDSVVTNKIFPHDSPKGSIISPLKSKNIIISPNHLTKPPMMKNLKSSDDGIFRSHFNKEVRSYRNVRFVSAVQALEEASIYEGVFQCMSMFAEVCESSRRDSSGTLVERFLNLHESMKKASAVIDTLINVKSSDTKECLIPTIKNASLWVQAAVETDLSKFSLYTKGGEKGIQNCEKCHYIVIENTHEMIDSEKIKKSPTNHGSSKSVAKVHEPSSNSKRLSNVKGTNAGQGAWSHDSGLRHVSKLSEKLLSSSRAWFLDYLEDSLNNGFGLSSGEDTSKVTVLLGQLKRVNRWLDEAFKEGGNTDERIEKLKKKLYGFLLDHVDSAVSCR</sequence>
<feature type="region of interest" description="Disordered" evidence="1">
    <location>
        <begin position="400"/>
        <end position="438"/>
    </location>
</feature>
<dbReference type="InterPro" id="IPR010341">
    <property type="entry name" value="DUF936_pln"/>
</dbReference>
<feature type="domain" description="DUF6857" evidence="3">
    <location>
        <begin position="262"/>
        <end position="533"/>
    </location>
</feature>
<dbReference type="Pfam" id="PF06075">
    <property type="entry name" value="DUF936"/>
    <property type="match status" value="1"/>
</dbReference>
<reference evidence="4" key="1">
    <citation type="submission" date="2019-10" db="EMBL/GenBank/DDBJ databases">
        <authorList>
            <person name="Zhang R."/>
            <person name="Pan Y."/>
            <person name="Wang J."/>
            <person name="Ma R."/>
            <person name="Yu S."/>
        </authorList>
    </citation>
    <scope>NUCLEOTIDE SEQUENCE</scope>
    <source>
        <strain evidence="4">LA-IB0</strain>
        <tissue evidence="4">Leaf</tissue>
    </source>
</reference>
<feature type="domain" description="DUF936" evidence="2">
    <location>
        <begin position="4"/>
        <end position="124"/>
    </location>
</feature>